<dbReference type="Gene3D" id="3.40.50.980">
    <property type="match status" value="1"/>
</dbReference>
<evidence type="ECO:0000256" key="6">
    <source>
        <dbReference type="ARBA" id="ARBA00026121"/>
    </source>
</evidence>
<dbReference type="GO" id="GO:0090433">
    <property type="term" value="F:palmitoyl-CoA ligase activity"/>
    <property type="evidence" value="ECO:0007669"/>
    <property type="project" value="TreeGrafter"/>
</dbReference>
<dbReference type="InterPro" id="IPR000873">
    <property type="entry name" value="AMP-dep_synth/lig_dom"/>
</dbReference>
<dbReference type="eggNOG" id="KOG1180">
    <property type="taxonomic scope" value="Eukaryota"/>
</dbReference>
<dbReference type="HOGENOM" id="CLU_1588207_0_0_1"/>
<evidence type="ECO:0000256" key="3">
    <source>
        <dbReference type="ARBA" id="ARBA00022741"/>
    </source>
</evidence>
<evidence type="ECO:0000256" key="5">
    <source>
        <dbReference type="ARBA" id="ARBA00022840"/>
    </source>
</evidence>
<organism evidence="9">
    <name type="scientific">Drosophila grimshawi</name>
    <name type="common">Hawaiian fruit fly</name>
    <name type="synonym">Idiomyia grimshawi</name>
    <dbReference type="NCBI Taxonomy" id="7222"/>
    <lineage>
        <taxon>Eukaryota</taxon>
        <taxon>Metazoa</taxon>
        <taxon>Ecdysozoa</taxon>
        <taxon>Arthropoda</taxon>
        <taxon>Hexapoda</taxon>
        <taxon>Insecta</taxon>
        <taxon>Pterygota</taxon>
        <taxon>Neoptera</taxon>
        <taxon>Endopterygota</taxon>
        <taxon>Diptera</taxon>
        <taxon>Brachycera</taxon>
        <taxon>Muscomorpha</taxon>
        <taxon>Ephydroidea</taxon>
        <taxon>Drosophilidae</taxon>
        <taxon>Drosophila</taxon>
        <taxon>Hawaiian Drosophila</taxon>
    </lineage>
</organism>
<evidence type="ECO:0000313" key="8">
    <source>
        <dbReference type="EMBL" id="EDV91917.1"/>
    </source>
</evidence>
<dbReference type="AlphaFoldDB" id="B4JMH4"/>
<evidence type="ECO:0000256" key="1">
    <source>
        <dbReference type="ARBA" id="ARBA00006432"/>
    </source>
</evidence>
<evidence type="ECO:0000313" key="9">
    <source>
        <dbReference type="Proteomes" id="UP000001070"/>
    </source>
</evidence>
<feature type="domain" description="AMP-dependent synthetase/ligase" evidence="7">
    <location>
        <begin position="3"/>
        <end position="79"/>
    </location>
</feature>
<name>B4JMH4_DROGR</name>
<dbReference type="GO" id="GO:0035336">
    <property type="term" value="P:long-chain fatty-acyl-CoA metabolic process"/>
    <property type="evidence" value="ECO:0007669"/>
    <property type="project" value="TreeGrafter"/>
</dbReference>
<dbReference type="EC" id="6.2.1.3" evidence="6"/>
<evidence type="ECO:0000259" key="7">
    <source>
        <dbReference type="Pfam" id="PF00501"/>
    </source>
</evidence>
<keyword evidence="4" id="KW-0443">Lipid metabolism</keyword>
<evidence type="ECO:0000256" key="2">
    <source>
        <dbReference type="ARBA" id="ARBA00022598"/>
    </source>
</evidence>
<dbReference type="GO" id="GO:0005783">
    <property type="term" value="C:endoplasmic reticulum"/>
    <property type="evidence" value="ECO:0007669"/>
    <property type="project" value="TreeGrafter"/>
</dbReference>
<dbReference type="OrthoDB" id="1700726at2759"/>
<sequence length="168" mass="18090">MGNYTWNSYTEAECVAANFGRGLRELGQAPGQNIAIFAETRAEWMFAAQGCLKHSVPIVTVCTTLGDNGIGHCTSITETGVTTGTARKMHQYWQAQQIWASADDPQAHIFELIAECVSRMMGVSIGYSTLPTLIDASSKINRDCQGDANVATLQPICITTMPLSESPG</sequence>
<dbReference type="InParanoid" id="B4JMH4"/>
<comment type="similarity">
    <text evidence="1">Belongs to the ATP-dependent AMP-binding enzyme family.</text>
</comment>
<dbReference type="GO" id="GO:0005811">
    <property type="term" value="C:lipid droplet"/>
    <property type="evidence" value="ECO:0007669"/>
    <property type="project" value="TreeGrafter"/>
</dbReference>
<gene>
    <name evidence="8" type="primary">Dgri\GH24628</name>
    <name evidence="8" type="ORF">Dgri_GH24628</name>
</gene>
<proteinExistence type="inferred from homology"/>
<keyword evidence="2" id="KW-0436">Ligase</keyword>
<keyword evidence="4" id="KW-0276">Fatty acid metabolism</keyword>
<dbReference type="EMBL" id="CH916371">
    <property type="protein sequence ID" value="EDV91917.1"/>
    <property type="molecule type" value="Genomic_DNA"/>
</dbReference>
<evidence type="ECO:0000256" key="4">
    <source>
        <dbReference type="ARBA" id="ARBA00022832"/>
    </source>
</evidence>
<dbReference type="Proteomes" id="UP000001070">
    <property type="component" value="Unassembled WGS sequence"/>
</dbReference>
<keyword evidence="3" id="KW-0547">Nucleotide-binding</keyword>
<reference evidence="8 9" key="1">
    <citation type="journal article" date="2007" name="Nature">
        <title>Evolution of genes and genomes on the Drosophila phylogeny.</title>
        <authorList>
            <consortium name="Drosophila 12 Genomes Consortium"/>
            <person name="Clark A.G."/>
            <person name="Eisen M.B."/>
            <person name="Smith D.R."/>
            <person name="Bergman C.M."/>
            <person name="Oliver B."/>
            <person name="Markow T.A."/>
            <person name="Kaufman T.C."/>
            <person name="Kellis M."/>
            <person name="Gelbart W."/>
            <person name="Iyer V.N."/>
            <person name="Pollard D.A."/>
            <person name="Sackton T.B."/>
            <person name="Larracuente A.M."/>
            <person name="Singh N.D."/>
            <person name="Abad J.P."/>
            <person name="Abt D.N."/>
            <person name="Adryan B."/>
            <person name="Aguade M."/>
            <person name="Akashi H."/>
            <person name="Anderson W.W."/>
            <person name="Aquadro C.F."/>
            <person name="Ardell D.H."/>
            <person name="Arguello R."/>
            <person name="Artieri C.G."/>
            <person name="Barbash D.A."/>
            <person name="Barker D."/>
            <person name="Barsanti P."/>
            <person name="Batterham P."/>
            <person name="Batzoglou S."/>
            <person name="Begun D."/>
            <person name="Bhutkar A."/>
            <person name="Blanco E."/>
            <person name="Bosak S.A."/>
            <person name="Bradley R.K."/>
            <person name="Brand A.D."/>
            <person name="Brent M.R."/>
            <person name="Brooks A.N."/>
            <person name="Brown R.H."/>
            <person name="Butlin R.K."/>
            <person name="Caggese C."/>
            <person name="Calvi B.R."/>
            <person name="Bernardo de Carvalho A."/>
            <person name="Caspi A."/>
            <person name="Castrezana S."/>
            <person name="Celniker S.E."/>
            <person name="Chang J.L."/>
            <person name="Chapple C."/>
            <person name="Chatterji S."/>
            <person name="Chinwalla A."/>
            <person name="Civetta A."/>
            <person name="Clifton S.W."/>
            <person name="Comeron J.M."/>
            <person name="Costello J.C."/>
            <person name="Coyne J.A."/>
            <person name="Daub J."/>
            <person name="David R.G."/>
            <person name="Delcher A.L."/>
            <person name="Delehaunty K."/>
            <person name="Do C.B."/>
            <person name="Ebling H."/>
            <person name="Edwards K."/>
            <person name="Eickbush T."/>
            <person name="Evans J.D."/>
            <person name="Filipski A."/>
            <person name="Findeiss S."/>
            <person name="Freyhult E."/>
            <person name="Fulton L."/>
            <person name="Fulton R."/>
            <person name="Garcia A.C."/>
            <person name="Gardiner A."/>
            <person name="Garfield D.A."/>
            <person name="Garvin B.E."/>
            <person name="Gibson G."/>
            <person name="Gilbert D."/>
            <person name="Gnerre S."/>
            <person name="Godfrey J."/>
            <person name="Good R."/>
            <person name="Gotea V."/>
            <person name="Gravely B."/>
            <person name="Greenberg A.J."/>
            <person name="Griffiths-Jones S."/>
            <person name="Gross S."/>
            <person name="Guigo R."/>
            <person name="Gustafson E.A."/>
            <person name="Haerty W."/>
            <person name="Hahn M.W."/>
            <person name="Halligan D.L."/>
            <person name="Halpern A.L."/>
            <person name="Halter G.M."/>
            <person name="Han M.V."/>
            <person name="Heger A."/>
            <person name="Hillier L."/>
            <person name="Hinrichs A.S."/>
            <person name="Holmes I."/>
            <person name="Hoskins R.A."/>
            <person name="Hubisz M.J."/>
            <person name="Hultmark D."/>
            <person name="Huntley M.A."/>
            <person name="Jaffe D.B."/>
            <person name="Jagadeeshan S."/>
            <person name="Jeck W.R."/>
            <person name="Johnson J."/>
            <person name="Jones C.D."/>
            <person name="Jordan W.C."/>
            <person name="Karpen G.H."/>
            <person name="Kataoka E."/>
            <person name="Keightley P.D."/>
            <person name="Kheradpour P."/>
            <person name="Kirkness E.F."/>
            <person name="Koerich L.B."/>
            <person name="Kristiansen K."/>
            <person name="Kudrna D."/>
            <person name="Kulathinal R.J."/>
            <person name="Kumar S."/>
            <person name="Kwok R."/>
            <person name="Lander E."/>
            <person name="Langley C.H."/>
            <person name="Lapoint R."/>
            <person name="Lazzaro B.P."/>
            <person name="Lee S.J."/>
            <person name="Levesque L."/>
            <person name="Li R."/>
            <person name="Lin C.F."/>
            <person name="Lin M.F."/>
            <person name="Lindblad-Toh K."/>
            <person name="Llopart A."/>
            <person name="Long M."/>
            <person name="Low L."/>
            <person name="Lozovsky E."/>
            <person name="Lu J."/>
            <person name="Luo M."/>
            <person name="Machado C.A."/>
            <person name="Makalowski W."/>
            <person name="Marzo M."/>
            <person name="Matsuda M."/>
            <person name="Matzkin L."/>
            <person name="McAllister B."/>
            <person name="McBride C.S."/>
            <person name="McKernan B."/>
            <person name="McKernan K."/>
            <person name="Mendez-Lago M."/>
            <person name="Minx P."/>
            <person name="Mollenhauer M.U."/>
            <person name="Montooth K."/>
            <person name="Mount S.M."/>
            <person name="Mu X."/>
            <person name="Myers E."/>
            <person name="Negre B."/>
            <person name="Newfeld S."/>
            <person name="Nielsen R."/>
            <person name="Noor M.A."/>
            <person name="O'Grady P."/>
            <person name="Pachter L."/>
            <person name="Papaceit M."/>
            <person name="Parisi M.J."/>
            <person name="Parisi M."/>
            <person name="Parts L."/>
            <person name="Pedersen J.S."/>
            <person name="Pesole G."/>
            <person name="Phillippy A.M."/>
            <person name="Ponting C.P."/>
            <person name="Pop M."/>
            <person name="Porcelli D."/>
            <person name="Powell J.R."/>
            <person name="Prohaska S."/>
            <person name="Pruitt K."/>
            <person name="Puig M."/>
            <person name="Quesneville H."/>
            <person name="Ram K.R."/>
            <person name="Rand D."/>
            <person name="Rasmussen M.D."/>
            <person name="Reed L.K."/>
            <person name="Reenan R."/>
            <person name="Reily A."/>
            <person name="Remington K.A."/>
            <person name="Rieger T.T."/>
            <person name="Ritchie M.G."/>
            <person name="Robin C."/>
            <person name="Rogers Y.H."/>
            <person name="Rohde C."/>
            <person name="Rozas J."/>
            <person name="Rubenfield M.J."/>
            <person name="Ruiz A."/>
            <person name="Russo S."/>
            <person name="Salzberg S.L."/>
            <person name="Sanchez-Gracia A."/>
            <person name="Saranga D.J."/>
            <person name="Sato H."/>
            <person name="Schaeffer S.W."/>
            <person name="Schatz M.C."/>
            <person name="Schlenke T."/>
            <person name="Schwartz R."/>
            <person name="Segarra C."/>
            <person name="Singh R.S."/>
            <person name="Sirot L."/>
            <person name="Sirota M."/>
            <person name="Sisneros N.B."/>
            <person name="Smith C.D."/>
            <person name="Smith T.F."/>
            <person name="Spieth J."/>
            <person name="Stage D.E."/>
            <person name="Stark A."/>
            <person name="Stephan W."/>
            <person name="Strausberg R.L."/>
            <person name="Strempel S."/>
            <person name="Sturgill D."/>
            <person name="Sutton G."/>
            <person name="Sutton G.G."/>
            <person name="Tao W."/>
            <person name="Teichmann S."/>
            <person name="Tobari Y.N."/>
            <person name="Tomimura Y."/>
            <person name="Tsolas J.M."/>
            <person name="Valente V.L."/>
            <person name="Venter E."/>
            <person name="Venter J.C."/>
            <person name="Vicario S."/>
            <person name="Vieira F.G."/>
            <person name="Vilella A.J."/>
            <person name="Villasante A."/>
            <person name="Walenz B."/>
            <person name="Wang J."/>
            <person name="Wasserman M."/>
            <person name="Watts T."/>
            <person name="Wilson D."/>
            <person name="Wilson R.K."/>
            <person name="Wing R.A."/>
            <person name="Wolfner M.F."/>
            <person name="Wong A."/>
            <person name="Wong G.K."/>
            <person name="Wu C.I."/>
            <person name="Wu G."/>
            <person name="Yamamoto D."/>
            <person name="Yang H.P."/>
            <person name="Yang S.P."/>
            <person name="Yorke J.A."/>
            <person name="Yoshida K."/>
            <person name="Zdobnov E."/>
            <person name="Zhang P."/>
            <person name="Zhang Y."/>
            <person name="Zimin A.V."/>
            <person name="Baldwin J."/>
            <person name="Abdouelleil A."/>
            <person name="Abdulkadir J."/>
            <person name="Abebe A."/>
            <person name="Abera B."/>
            <person name="Abreu J."/>
            <person name="Acer S.C."/>
            <person name="Aftuck L."/>
            <person name="Alexander A."/>
            <person name="An P."/>
            <person name="Anderson E."/>
            <person name="Anderson S."/>
            <person name="Arachi H."/>
            <person name="Azer M."/>
            <person name="Bachantsang P."/>
            <person name="Barry A."/>
            <person name="Bayul T."/>
            <person name="Berlin A."/>
            <person name="Bessette D."/>
            <person name="Bloom T."/>
            <person name="Blye J."/>
            <person name="Boguslavskiy L."/>
            <person name="Bonnet C."/>
            <person name="Boukhgalter B."/>
            <person name="Bourzgui I."/>
            <person name="Brown A."/>
            <person name="Cahill P."/>
            <person name="Channer S."/>
            <person name="Cheshatsang Y."/>
            <person name="Chuda L."/>
            <person name="Citroen M."/>
            <person name="Collymore A."/>
            <person name="Cooke P."/>
            <person name="Costello M."/>
            <person name="D'Aco K."/>
            <person name="Daza R."/>
            <person name="De Haan G."/>
            <person name="DeGray S."/>
            <person name="DeMaso C."/>
            <person name="Dhargay N."/>
            <person name="Dooley K."/>
            <person name="Dooley E."/>
            <person name="Doricent M."/>
            <person name="Dorje P."/>
            <person name="Dorjee K."/>
            <person name="Dupes A."/>
            <person name="Elong R."/>
            <person name="Falk J."/>
            <person name="Farina A."/>
            <person name="Faro S."/>
            <person name="Ferguson D."/>
            <person name="Fisher S."/>
            <person name="Foley C.D."/>
            <person name="Franke A."/>
            <person name="Friedrich D."/>
            <person name="Gadbois L."/>
            <person name="Gearin G."/>
            <person name="Gearin C.R."/>
            <person name="Giannoukos G."/>
            <person name="Goode T."/>
            <person name="Graham J."/>
            <person name="Grandbois E."/>
            <person name="Grewal S."/>
            <person name="Gyaltsen K."/>
            <person name="Hafez N."/>
            <person name="Hagos B."/>
            <person name="Hall J."/>
            <person name="Henson C."/>
            <person name="Hollinger A."/>
            <person name="Honan T."/>
            <person name="Huard M.D."/>
            <person name="Hughes L."/>
            <person name="Hurhula B."/>
            <person name="Husby M.E."/>
            <person name="Kamat A."/>
            <person name="Kanga B."/>
            <person name="Kashin S."/>
            <person name="Khazanovich D."/>
            <person name="Kisner P."/>
            <person name="Lance K."/>
            <person name="Lara M."/>
            <person name="Lee W."/>
            <person name="Lennon N."/>
            <person name="Letendre F."/>
            <person name="LeVine R."/>
            <person name="Lipovsky A."/>
            <person name="Liu X."/>
            <person name="Liu J."/>
            <person name="Liu S."/>
            <person name="Lokyitsang T."/>
            <person name="Lokyitsang Y."/>
            <person name="Lubonja R."/>
            <person name="Lui A."/>
            <person name="MacDonald P."/>
            <person name="Magnisalis V."/>
            <person name="Maru K."/>
            <person name="Matthews C."/>
            <person name="McCusker W."/>
            <person name="McDonough S."/>
            <person name="Mehta T."/>
            <person name="Meldrim J."/>
            <person name="Meneus L."/>
            <person name="Mihai O."/>
            <person name="Mihalev A."/>
            <person name="Mihova T."/>
            <person name="Mittelman R."/>
            <person name="Mlenga V."/>
            <person name="Montmayeur A."/>
            <person name="Mulrain L."/>
            <person name="Navidi A."/>
            <person name="Naylor J."/>
            <person name="Negash T."/>
            <person name="Nguyen T."/>
            <person name="Nguyen N."/>
            <person name="Nicol R."/>
            <person name="Norbu C."/>
            <person name="Norbu N."/>
            <person name="Novod N."/>
            <person name="O'Neill B."/>
            <person name="Osman S."/>
            <person name="Markiewicz E."/>
            <person name="Oyono O.L."/>
            <person name="Patti C."/>
            <person name="Phunkhang P."/>
            <person name="Pierre F."/>
            <person name="Priest M."/>
            <person name="Raghuraman S."/>
            <person name="Rege F."/>
            <person name="Reyes R."/>
            <person name="Rise C."/>
            <person name="Rogov P."/>
            <person name="Ross K."/>
            <person name="Ryan E."/>
            <person name="Settipalli S."/>
            <person name="Shea T."/>
            <person name="Sherpa N."/>
            <person name="Shi L."/>
            <person name="Shih D."/>
            <person name="Sparrow T."/>
            <person name="Spaulding J."/>
            <person name="Stalker J."/>
            <person name="Stange-Thomann N."/>
            <person name="Stavropoulos S."/>
            <person name="Stone C."/>
            <person name="Strader C."/>
            <person name="Tesfaye S."/>
            <person name="Thomson T."/>
            <person name="Thoulutsang Y."/>
            <person name="Thoulutsang D."/>
            <person name="Topham K."/>
            <person name="Topping I."/>
            <person name="Tsamla T."/>
            <person name="Vassiliev H."/>
            <person name="Vo A."/>
            <person name="Wangchuk T."/>
            <person name="Wangdi T."/>
            <person name="Weiand M."/>
            <person name="Wilkinson J."/>
            <person name="Wilson A."/>
            <person name="Yadav S."/>
            <person name="Young G."/>
            <person name="Yu Q."/>
            <person name="Zembek L."/>
            <person name="Zhong D."/>
            <person name="Zimmer A."/>
            <person name="Zwirko Z."/>
            <person name="Jaffe D.B."/>
            <person name="Alvarez P."/>
            <person name="Brockman W."/>
            <person name="Butler J."/>
            <person name="Chin C."/>
            <person name="Gnerre S."/>
            <person name="Grabherr M."/>
            <person name="Kleber M."/>
            <person name="Mauceli E."/>
            <person name="MacCallum I."/>
        </authorList>
    </citation>
    <scope>NUCLEOTIDE SEQUENCE [LARGE SCALE GENOMIC DNA]</scope>
    <source>
        <strain evidence="9">Tucson 15287-2541.00</strain>
    </source>
</reference>
<dbReference type="GO" id="GO:0005886">
    <property type="term" value="C:plasma membrane"/>
    <property type="evidence" value="ECO:0007669"/>
    <property type="project" value="TreeGrafter"/>
</dbReference>
<dbReference type="STRING" id="7222.B4JMH4"/>
<dbReference type="GO" id="GO:0030182">
    <property type="term" value="P:neuron differentiation"/>
    <property type="evidence" value="ECO:0007669"/>
    <property type="project" value="TreeGrafter"/>
</dbReference>
<dbReference type="PANTHER" id="PTHR43272">
    <property type="entry name" value="LONG-CHAIN-FATTY-ACID--COA LIGASE"/>
    <property type="match status" value="1"/>
</dbReference>
<dbReference type="SUPFAM" id="SSF56801">
    <property type="entry name" value="Acetyl-CoA synthetase-like"/>
    <property type="match status" value="1"/>
</dbReference>
<dbReference type="Pfam" id="PF00501">
    <property type="entry name" value="AMP-binding"/>
    <property type="match status" value="1"/>
</dbReference>
<protein>
    <recommendedName>
        <fullName evidence="6">long-chain-fatty-acid--CoA ligase</fullName>
        <ecNumber evidence="6">6.2.1.3</ecNumber>
    </recommendedName>
</protein>
<dbReference type="GO" id="GO:0005524">
    <property type="term" value="F:ATP binding"/>
    <property type="evidence" value="ECO:0007669"/>
    <property type="project" value="UniProtKB-KW"/>
</dbReference>
<keyword evidence="5" id="KW-0067">ATP-binding</keyword>
<keyword evidence="9" id="KW-1185">Reference proteome</keyword>
<dbReference type="PANTHER" id="PTHR43272:SF83">
    <property type="entry name" value="ACYL-COA SYNTHETASE LONG-CHAIN, ISOFORM J"/>
    <property type="match status" value="1"/>
</dbReference>
<accession>B4JMH4</accession>